<reference evidence="9" key="1">
    <citation type="submission" date="2020-05" db="EMBL/GenBank/DDBJ databases">
        <authorList>
            <person name="Chiriac C."/>
            <person name="Salcher M."/>
            <person name="Ghai R."/>
            <person name="Kavagutti S V."/>
        </authorList>
    </citation>
    <scope>NUCLEOTIDE SEQUENCE</scope>
</reference>
<keyword evidence="5 8" id="KW-0472">Membrane</keyword>
<evidence type="ECO:0000256" key="6">
    <source>
        <dbReference type="ARBA" id="ARBA00035120"/>
    </source>
</evidence>
<comment type="subcellular location">
    <subcellularLocation>
        <location evidence="1">Cell membrane</location>
        <topology evidence="1">Multi-pass membrane protein</topology>
    </subcellularLocation>
</comment>
<evidence type="ECO:0000256" key="1">
    <source>
        <dbReference type="ARBA" id="ARBA00004651"/>
    </source>
</evidence>
<dbReference type="InterPro" id="IPR003691">
    <property type="entry name" value="FluC"/>
</dbReference>
<feature type="transmembrane region" description="Helical" evidence="8">
    <location>
        <begin position="39"/>
        <end position="58"/>
    </location>
</feature>
<dbReference type="GO" id="GO:0005886">
    <property type="term" value="C:plasma membrane"/>
    <property type="evidence" value="ECO:0007669"/>
    <property type="project" value="UniProtKB-SubCell"/>
</dbReference>
<name>A0A6J6MCS4_9ZZZZ</name>
<feature type="transmembrane region" description="Helical" evidence="8">
    <location>
        <begin position="5"/>
        <end position="27"/>
    </location>
</feature>
<accession>A0A6J6MCS4</accession>
<protein>
    <submittedName>
        <fullName evidence="9">Unannotated protein</fullName>
    </submittedName>
</protein>
<evidence type="ECO:0000256" key="7">
    <source>
        <dbReference type="ARBA" id="ARBA00035585"/>
    </source>
</evidence>
<proteinExistence type="inferred from homology"/>
<evidence type="ECO:0000256" key="8">
    <source>
        <dbReference type="SAM" id="Phobius"/>
    </source>
</evidence>
<evidence type="ECO:0000256" key="3">
    <source>
        <dbReference type="ARBA" id="ARBA00022692"/>
    </source>
</evidence>
<dbReference type="EMBL" id="CAEZWX010000076">
    <property type="protein sequence ID" value="CAB4671981.1"/>
    <property type="molecule type" value="Genomic_DNA"/>
</dbReference>
<sequence length="134" mass="13752">MGAKVLGAVFLGGALGSIARFFVILGVDEIPLQDLLQELVATSIVNLAGAFLLGVVHIVGASRSETWRGFFGAGLAGGFTTMSGLALITAGAELGQSPVGYLYWIAVAIQLALGVLSYWLGTQVASRRSAKAAI</sequence>
<evidence type="ECO:0000313" key="9">
    <source>
        <dbReference type="EMBL" id="CAB4671981.1"/>
    </source>
</evidence>
<evidence type="ECO:0000256" key="4">
    <source>
        <dbReference type="ARBA" id="ARBA00022989"/>
    </source>
</evidence>
<gene>
    <name evidence="9" type="ORF">UFOPK2328_00602</name>
</gene>
<dbReference type="AlphaFoldDB" id="A0A6J6MCS4"/>
<dbReference type="Pfam" id="PF02537">
    <property type="entry name" value="CRCB"/>
    <property type="match status" value="1"/>
</dbReference>
<keyword evidence="3 8" id="KW-0812">Transmembrane</keyword>
<comment type="catalytic activity">
    <reaction evidence="7">
        <text>fluoride(in) = fluoride(out)</text>
        <dbReference type="Rhea" id="RHEA:76159"/>
        <dbReference type="ChEBI" id="CHEBI:17051"/>
    </reaction>
    <physiologicalReaction direction="left-to-right" evidence="7">
        <dbReference type="Rhea" id="RHEA:76160"/>
    </physiologicalReaction>
</comment>
<comment type="similarity">
    <text evidence="6">Belongs to the fluoride channel Fluc/FEX (TC 1.A.43) family.</text>
</comment>
<organism evidence="9">
    <name type="scientific">freshwater metagenome</name>
    <dbReference type="NCBI Taxonomy" id="449393"/>
    <lineage>
        <taxon>unclassified sequences</taxon>
        <taxon>metagenomes</taxon>
        <taxon>ecological metagenomes</taxon>
    </lineage>
</organism>
<feature type="transmembrane region" description="Helical" evidence="8">
    <location>
        <begin position="70"/>
        <end position="89"/>
    </location>
</feature>
<evidence type="ECO:0000256" key="5">
    <source>
        <dbReference type="ARBA" id="ARBA00023136"/>
    </source>
</evidence>
<keyword evidence="2" id="KW-1003">Cell membrane</keyword>
<feature type="transmembrane region" description="Helical" evidence="8">
    <location>
        <begin position="101"/>
        <end position="121"/>
    </location>
</feature>
<keyword evidence="4 8" id="KW-1133">Transmembrane helix</keyword>
<evidence type="ECO:0000256" key="2">
    <source>
        <dbReference type="ARBA" id="ARBA00022475"/>
    </source>
</evidence>